<proteinExistence type="predicted"/>
<sequence length="684" mass="78788">MVDFVIFDTPYYLFSAPKPAKIWGMIFLEIRLLIFEQNMKIWEFLSSKSEMVKNGLKKQIKIPLVMHFSAKSIFSSLDNIMIIYFYKIIFPKLFPMEIKSLGTVWLICAYHRSVFSLSPLGLTKKIREGKGRLELVHALLNSQYYDTLCIGPRAREYIKMSLIFVNDQLVSLGGAEGRILLLTHSMTDTDCFDHVRQRGRQGRIGLLKLCYDLVTPLGLPGGFPNWGIFFNLRTFLHPPVSNLNSNLDHNKSMTNLTFVIHAGRIREIKPPLKKDLVLKIRRISQLAFIYIFHALCCEWKGNCKKKLLNCLQLTCSMLQPSCHPNSTFLHMKMFWHSHLTTEAYTEFLHANCRQLKNLFLQWGLLLRQFPQLAKDPNAMEIDANLCFQCLKPIVPGSHVGSFICHNWPILMDQHKLFVFLINSSPTAYTEGGHGTRGKLRWTKLNKGRYFQEFFYAEWIILCFCQRRKNQAFLSSRGSAAEKRHGRRADWFWGLKWASEEDWEDKCYFRGSCRGKPGQLSSQGFWCLRSGNWVVLQGVEIGRDLRVQGCKNSMGVGSEGGSCGRRAESIQHLNNSRKNIQNLFPGCNSKEQLTEYYRKELSINYRHAPEVGTTALLVIPDGRLTEFCDFFTTFLGPLDSWSQGDLLKGRARQTIEEWCQVLKSNCFHSSFLSLSLSSNISLIHI</sequence>
<dbReference type="Proteomes" id="UP000037035">
    <property type="component" value="Unassembled WGS sequence"/>
</dbReference>
<dbReference type="EMBL" id="LAVV01015104">
    <property type="protein sequence ID" value="KNZ44159.1"/>
    <property type="molecule type" value="Genomic_DNA"/>
</dbReference>
<protein>
    <submittedName>
        <fullName evidence="1">Uncharacterized protein</fullName>
    </submittedName>
</protein>
<dbReference type="VEuPathDB" id="FungiDB:VP01_944g3"/>
<accession>A0A0L6U6K2</accession>
<evidence type="ECO:0000313" key="2">
    <source>
        <dbReference type="Proteomes" id="UP000037035"/>
    </source>
</evidence>
<dbReference type="AlphaFoldDB" id="A0A0L6U6K2"/>
<comment type="caution">
    <text evidence="1">The sequence shown here is derived from an EMBL/GenBank/DDBJ whole genome shotgun (WGS) entry which is preliminary data.</text>
</comment>
<organism evidence="1 2">
    <name type="scientific">Puccinia sorghi</name>
    <dbReference type="NCBI Taxonomy" id="27349"/>
    <lineage>
        <taxon>Eukaryota</taxon>
        <taxon>Fungi</taxon>
        <taxon>Dikarya</taxon>
        <taxon>Basidiomycota</taxon>
        <taxon>Pucciniomycotina</taxon>
        <taxon>Pucciniomycetes</taxon>
        <taxon>Pucciniales</taxon>
        <taxon>Pucciniaceae</taxon>
        <taxon>Puccinia</taxon>
    </lineage>
</organism>
<evidence type="ECO:0000313" key="1">
    <source>
        <dbReference type="EMBL" id="KNZ44159.1"/>
    </source>
</evidence>
<keyword evidence="2" id="KW-1185">Reference proteome</keyword>
<reference evidence="1 2" key="1">
    <citation type="submission" date="2015-08" db="EMBL/GenBank/DDBJ databases">
        <title>Next Generation Sequencing and Analysis of the Genome of Puccinia sorghi L Schw, the Causal Agent of Maize Common Rust.</title>
        <authorList>
            <person name="Rochi L."/>
            <person name="Burguener G."/>
            <person name="Darino M."/>
            <person name="Turjanski A."/>
            <person name="Kreff E."/>
            <person name="Dieguez M.J."/>
            <person name="Sacco F."/>
        </authorList>
    </citation>
    <scope>NUCLEOTIDE SEQUENCE [LARGE SCALE GENOMIC DNA]</scope>
    <source>
        <strain evidence="1 2">RO10H11247</strain>
    </source>
</reference>
<gene>
    <name evidence="1" type="ORF">VP01_944g3</name>
</gene>
<name>A0A0L6U6K2_9BASI</name>